<proteinExistence type="predicted"/>
<evidence type="ECO:0000313" key="4">
    <source>
        <dbReference type="WBParaSite" id="Pan_g3524.t2"/>
    </source>
</evidence>
<dbReference type="AlphaFoldDB" id="A0A7E4VUT8"/>
<dbReference type="InterPro" id="IPR036438">
    <property type="entry name" value="Insulin-like_sf"/>
</dbReference>
<keyword evidence="1 2" id="KW-0732">Signal</keyword>
<dbReference type="SUPFAM" id="SSF56994">
    <property type="entry name" value="Insulin-like"/>
    <property type="match status" value="1"/>
</dbReference>
<feature type="chain" id="PRO_5028829104" evidence="2">
    <location>
        <begin position="29"/>
        <end position="93"/>
    </location>
</feature>
<reference evidence="3" key="1">
    <citation type="journal article" date="2013" name="Genetics">
        <title>The draft genome and transcriptome of Panagrellus redivivus are shaped by the harsh demands of a free-living lifestyle.</title>
        <authorList>
            <person name="Srinivasan J."/>
            <person name="Dillman A.R."/>
            <person name="Macchietto M.G."/>
            <person name="Heikkinen L."/>
            <person name="Lakso M."/>
            <person name="Fracchia K.M."/>
            <person name="Antoshechkin I."/>
            <person name="Mortazavi A."/>
            <person name="Wong G."/>
            <person name="Sternberg P.W."/>
        </authorList>
    </citation>
    <scope>NUCLEOTIDE SEQUENCE [LARGE SCALE GENOMIC DNA]</scope>
    <source>
        <strain evidence="3">MT8872</strain>
    </source>
</reference>
<evidence type="ECO:0000256" key="1">
    <source>
        <dbReference type="ARBA" id="ARBA00022729"/>
    </source>
</evidence>
<evidence type="ECO:0000256" key="2">
    <source>
        <dbReference type="SAM" id="SignalP"/>
    </source>
</evidence>
<dbReference type="Proteomes" id="UP000492821">
    <property type="component" value="Unassembled WGS sequence"/>
</dbReference>
<accession>A0A7E4VUT8</accession>
<dbReference type="WBParaSite" id="Pan_g3524.t2">
    <property type="protein sequence ID" value="Pan_g3524.t2"/>
    <property type="gene ID" value="Pan_g3524"/>
</dbReference>
<protein>
    <submittedName>
        <fullName evidence="4">IlGF domain-containing protein</fullName>
    </submittedName>
</protein>
<keyword evidence="3" id="KW-1185">Reference proteome</keyword>
<evidence type="ECO:0000313" key="3">
    <source>
        <dbReference type="Proteomes" id="UP000492821"/>
    </source>
</evidence>
<organism evidence="3 4">
    <name type="scientific">Panagrellus redivivus</name>
    <name type="common">Microworm</name>
    <dbReference type="NCBI Taxonomy" id="6233"/>
    <lineage>
        <taxon>Eukaryota</taxon>
        <taxon>Metazoa</taxon>
        <taxon>Ecdysozoa</taxon>
        <taxon>Nematoda</taxon>
        <taxon>Chromadorea</taxon>
        <taxon>Rhabditida</taxon>
        <taxon>Tylenchina</taxon>
        <taxon>Panagrolaimomorpha</taxon>
        <taxon>Panagrolaimoidea</taxon>
        <taxon>Panagrolaimidae</taxon>
        <taxon>Panagrellus</taxon>
    </lineage>
</organism>
<name>A0A7E4VUT8_PANRE</name>
<sequence>MSAMLRIAPYIAASLMLSQLMYLPAIYGKETHLIRRCSVNLDNYLNEYCSEVTCNHAKPKHSIDYVSRCCTHGCSRHQYTLLCCVKRNTTETS</sequence>
<reference evidence="4" key="2">
    <citation type="submission" date="2020-10" db="UniProtKB">
        <authorList>
            <consortium name="WormBaseParasite"/>
        </authorList>
    </citation>
    <scope>IDENTIFICATION</scope>
</reference>
<feature type="signal peptide" evidence="2">
    <location>
        <begin position="1"/>
        <end position="28"/>
    </location>
</feature>